<evidence type="ECO:0000313" key="2">
    <source>
        <dbReference type="Proteomes" id="UP000637002"/>
    </source>
</evidence>
<gene>
    <name evidence="1" type="ORF">GCM10010994_07370</name>
</gene>
<comment type="caution">
    <text evidence="1">The sequence shown here is derived from an EMBL/GenBank/DDBJ whole genome shotgun (WGS) entry which is preliminary data.</text>
</comment>
<evidence type="ECO:0008006" key="3">
    <source>
        <dbReference type="Google" id="ProtNLM"/>
    </source>
</evidence>
<protein>
    <recommendedName>
        <fullName evidence="3">DUF2794 domain-containing protein</fullName>
    </recommendedName>
</protein>
<name>A0A916X7B0_9HYPH</name>
<dbReference type="Pfam" id="PF10984">
    <property type="entry name" value="DUF2794"/>
    <property type="match status" value="1"/>
</dbReference>
<dbReference type="InterPro" id="IPR021252">
    <property type="entry name" value="DUF2794"/>
</dbReference>
<sequence length="137" mass="15214">MSEGDGGAAGEAPAHHAVVELRRASPPVVGTGQRPPDPLQVSFDRRELSQLLNLYGRRVAEGEWRDYAIDFLRDRAVFSVFRRSSEMPLYRIEKVPRLAKRQGVYAVVSATGLILKRGHELSRVLQVLEAPLRLVGG</sequence>
<dbReference type="EMBL" id="BMGG01000001">
    <property type="protein sequence ID" value="GGC50747.1"/>
    <property type="molecule type" value="Genomic_DNA"/>
</dbReference>
<dbReference type="Proteomes" id="UP000637002">
    <property type="component" value="Unassembled WGS sequence"/>
</dbReference>
<accession>A0A916X7B0</accession>
<dbReference type="AlphaFoldDB" id="A0A916X7B0"/>
<reference evidence="1" key="1">
    <citation type="journal article" date="2014" name="Int. J. Syst. Evol. Microbiol.">
        <title>Complete genome sequence of Corynebacterium casei LMG S-19264T (=DSM 44701T), isolated from a smear-ripened cheese.</title>
        <authorList>
            <consortium name="US DOE Joint Genome Institute (JGI-PGF)"/>
            <person name="Walter F."/>
            <person name="Albersmeier A."/>
            <person name="Kalinowski J."/>
            <person name="Ruckert C."/>
        </authorList>
    </citation>
    <scope>NUCLEOTIDE SEQUENCE</scope>
    <source>
        <strain evidence="1">CGMCC 1.12919</strain>
    </source>
</reference>
<evidence type="ECO:0000313" key="1">
    <source>
        <dbReference type="EMBL" id="GGC50747.1"/>
    </source>
</evidence>
<organism evidence="1 2">
    <name type="scientific">Chelatococcus reniformis</name>
    <dbReference type="NCBI Taxonomy" id="1494448"/>
    <lineage>
        <taxon>Bacteria</taxon>
        <taxon>Pseudomonadati</taxon>
        <taxon>Pseudomonadota</taxon>
        <taxon>Alphaproteobacteria</taxon>
        <taxon>Hyphomicrobiales</taxon>
        <taxon>Chelatococcaceae</taxon>
        <taxon>Chelatococcus</taxon>
    </lineage>
</organism>
<proteinExistence type="predicted"/>
<keyword evidence="2" id="KW-1185">Reference proteome</keyword>
<dbReference type="RefSeq" id="WP_188607728.1">
    <property type="nucleotide sequence ID" value="NZ_BMGG01000001.1"/>
</dbReference>
<reference evidence="1" key="2">
    <citation type="submission" date="2020-09" db="EMBL/GenBank/DDBJ databases">
        <authorList>
            <person name="Sun Q."/>
            <person name="Zhou Y."/>
        </authorList>
    </citation>
    <scope>NUCLEOTIDE SEQUENCE</scope>
    <source>
        <strain evidence="1">CGMCC 1.12919</strain>
    </source>
</reference>